<dbReference type="AlphaFoldDB" id="A0A261FDJ6"/>
<keyword evidence="1" id="KW-1133">Transmembrane helix</keyword>
<accession>A0A261FDJ6</accession>
<dbReference type="EMBL" id="MWWV01000011">
    <property type="protein sequence ID" value="OZG57178.1"/>
    <property type="molecule type" value="Genomic_DNA"/>
</dbReference>
<keyword evidence="1" id="KW-0812">Transmembrane</keyword>
<sequence length="98" mass="11016">MNASYVLFFLFQVFVDVMLIRAIYASQRHESDFDASADTGSLLALCIVLAFMTVSFLFEPDFGSWTRHESAAFPLLWMAFSSLSAGGVRLMDEKRSES</sequence>
<feature type="transmembrane region" description="Helical" evidence="1">
    <location>
        <begin position="6"/>
        <end position="24"/>
    </location>
</feature>
<gene>
    <name evidence="2" type="ORF">BTIS_1585</name>
</gene>
<reference evidence="2 3" key="1">
    <citation type="journal article" date="2017" name="BMC Genomics">
        <title>Comparative genomic and phylogenomic analyses of the Bifidobacteriaceae family.</title>
        <authorList>
            <person name="Lugli G.A."/>
            <person name="Milani C."/>
            <person name="Turroni F."/>
            <person name="Duranti S."/>
            <person name="Mancabelli L."/>
            <person name="Mangifesta M."/>
            <person name="Ferrario C."/>
            <person name="Modesto M."/>
            <person name="Mattarelli P."/>
            <person name="Jiri K."/>
            <person name="van Sinderen D."/>
            <person name="Ventura M."/>
        </authorList>
    </citation>
    <scope>NUCLEOTIDE SEQUENCE [LARGE SCALE GENOMIC DNA]</scope>
    <source>
        <strain evidence="2 3">DSM 100201</strain>
    </source>
</reference>
<proteinExistence type="predicted"/>
<name>A0A261FDJ6_9BIFI</name>
<dbReference type="Proteomes" id="UP000216444">
    <property type="component" value="Unassembled WGS sequence"/>
</dbReference>
<protein>
    <submittedName>
        <fullName evidence="2">Uncharacterized protein</fullName>
    </submittedName>
</protein>
<keyword evidence="3" id="KW-1185">Reference proteome</keyword>
<dbReference type="RefSeq" id="WP_143248915.1">
    <property type="nucleotide sequence ID" value="NZ_MWWV01000011.1"/>
</dbReference>
<evidence type="ECO:0000313" key="3">
    <source>
        <dbReference type="Proteomes" id="UP000216444"/>
    </source>
</evidence>
<keyword evidence="1" id="KW-0472">Membrane</keyword>
<evidence type="ECO:0000313" key="2">
    <source>
        <dbReference type="EMBL" id="OZG57178.1"/>
    </source>
</evidence>
<feature type="transmembrane region" description="Helical" evidence="1">
    <location>
        <begin position="36"/>
        <end position="58"/>
    </location>
</feature>
<evidence type="ECO:0000256" key="1">
    <source>
        <dbReference type="SAM" id="Phobius"/>
    </source>
</evidence>
<comment type="caution">
    <text evidence="2">The sequence shown here is derived from an EMBL/GenBank/DDBJ whole genome shotgun (WGS) entry which is preliminary data.</text>
</comment>
<organism evidence="2 3">
    <name type="scientific">Bifidobacterium tissieri</name>
    <dbReference type="NCBI Taxonomy" id="1630162"/>
    <lineage>
        <taxon>Bacteria</taxon>
        <taxon>Bacillati</taxon>
        <taxon>Actinomycetota</taxon>
        <taxon>Actinomycetes</taxon>
        <taxon>Bifidobacteriales</taxon>
        <taxon>Bifidobacteriaceae</taxon>
        <taxon>Bifidobacterium</taxon>
    </lineage>
</organism>